<dbReference type="Proteomes" id="UP000187261">
    <property type="component" value="Unassembled WGS sequence"/>
</dbReference>
<dbReference type="STRING" id="1121284.SAMN05660493_02916"/>
<keyword evidence="2" id="KW-1185">Reference proteome</keyword>
<name>A0A1U7Q113_9FLAO</name>
<accession>A0A1U7Q113</accession>
<evidence type="ECO:0000313" key="2">
    <source>
        <dbReference type="Proteomes" id="UP000187261"/>
    </source>
</evidence>
<organism evidence="1 2">
    <name type="scientific">Epilithonimonas bovis DSM 19482</name>
    <dbReference type="NCBI Taxonomy" id="1121284"/>
    <lineage>
        <taxon>Bacteria</taxon>
        <taxon>Pseudomonadati</taxon>
        <taxon>Bacteroidota</taxon>
        <taxon>Flavobacteriia</taxon>
        <taxon>Flavobacteriales</taxon>
        <taxon>Weeksellaceae</taxon>
        <taxon>Chryseobacterium group</taxon>
        <taxon>Epilithonimonas</taxon>
    </lineage>
</organism>
<protein>
    <submittedName>
        <fullName evidence="1">Uncharacterized protein</fullName>
    </submittedName>
</protein>
<dbReference type="AlphaFoldDB" id="A0A1U7Q113"/>
<proteinExistence type="predicted"/>
<dbReference type="EMBL" id="FTPU01000044">
    <property type="protein sequence ID" value="SIT98180.1"/>
    <property type="molecule type" value="Genomic_DNA"/>
</dbReference>
<evidence type="ECO:0000313" key="1">
    <source>
        <dbReference type="EMBL" id="SIT98180.1"/>
    </source>
</evidence>
<reference evidence="2" key="1">
    <citation type="submission" date="2016-10" db="EMBL/GenBank/DDBJ databases">
        <authorList>
            <person name="Varghese N."/>
            <person name="Submissions S."/>
        </authorList>
    </citation>
    <scope>NUCLEOTIDE SEQUENCE [LARGE SCALE GENOMIC DNA]</scope>
    <source>
        <strain evidence="2">DSM 19482</strain>
    </source>
</reference>
<gene>
    <name evidence="1" type="ORF">SAMN05660493_02916</name>
</gene>
<sequence length="43" mass="5206">MVFHKINLTNFEYQKRLYVIAIIGNAEDQRRLSNLYDHLKNII</sequence>